<gene>
    <name evidence="3" type="primary">murG_2</name>
    <name evidence="3" type="ORF">BACVE_002017</name>
</gene>
<dbReference type="Pfam" id="PF00534">
    <property type="entry name" value="Glycos_transf_1"/>
    <property type="match status" value="1"/>
</dbReference>
<dbReference type="EC" id="2.4.1.227" evidence="3"/>
<dbReference type="PANTHER" id="PTHR21015:SF22">
    <property type="entry name" value="GLYCOSYLTRANSFERASE"/>
    <property type="match status" value="1"/>
</dbReference>
<protein>
    <submittedName>
        <fullName evidence="3">UDP-N-acetylglucosamine--N-acetylmuramyl-(Pentapeptide) pyrophosphoryl-undecaprenol N-acetylglucosamine transferase</fullName>
        <ecNumber evidence="3">2.4.1.227</ecNumber>
    </submittedName>
</protein>
<organism evidence="3 4">
    <name type="scientific">Bacillus velezensis</name>
    <dbReference type="NCBI Taxonomy" id="492670"/>
    <lineage>
        <taxon>Bacteria</taxon>
        <taxon>Bacillati</taxon>
        <taxon>Bacillota</taxon>
        <taxon>Bacilli</taxon>
        <taxon>Bacillales</taxon>
        <taxon>Bacillaceae</taxon>
        <taxon>Bacillus</taxon>
        <taxon>Bacillus amyloliquefaciens group</taxon>
    </lineage>
</organism>
<dbReference type="Gene3D" id="3.40.50.2000">
    <property type="entry name" value="Glycogen Phosphorylase B"/>
    <property type="match status" value="1"/>
</dbReference>
<evidence type="ECO:0000259" key="2">
    <source>
        <dbReference type="Pfam" id="PF00534"/>
    </source>
</evidence>
<dbReference type="AlphaFoldDB" id="A0A411ABK4"/>
<keyword evidence="3" id="KW-0328">Glycosyltransferase</keyword>
<dbReference type="RefSeq" id="WP_025649403.1">
    <property type="nucleotide sequence ID" value="NZ_CP026533.1"/>
</dbReference>
<dbReference type="PANTHER" id="PTHR21015">
    <property type="entry name" value="UDP-N-ACETYLGLUCOSAMINE--N-ACETYLMURAMYL-(PENTAPEPTIDE) PYROPHOSPHORYL-UNDECAPRENOL N-ACETYLGLUCOSAMINE TRANSFERASE 1"/>
    <property type="match status" value="1"/>
</dbReference>
<dbReference type="EMBL" id="CP063687">
    <property type="protein sequence ID" value="QOY27006.1"/>
    <property type="molecule type" value="Genomic_DNA"/>
</dbReference>
<sequence>MRVLIFADGGRDIGMGHAVRMKLLAGAIKNNCSITFYTNKEAFSYLSSDQWEVIIKPVKGQKEFIVREINRQAPDLLIFDLLDMPCDWLEEIKKHSSARIVLFEEKREHVIHLCDAVINGIYGGLKSRTVQMGGAVVYEGPEYIILHPGFEKAKQLYQLRKECRTILVSLGGSDPKKLVFKVMEACRRIPDIQRKRVIIVMGGAAPHADDVRAHLTQMPYAEMVRQTNDMAALLSRADMAVVSGGITLYETICTGVPCIVLSQVEHQTETAEKFAARGAAVHLGLGECISADVLARHMSDMAADYPMRSGLHQNGKPLVDGRGIKRAAAILYDL</sequence>
<dbReference type="Proteomes" id="UP000587477">
    <property type="component" value="Chromosome"/>
</dbReference>
<evidence type="ECO:0000313" key="3">
    <source>
        <dbReference type="EMBL" id="QOY27006.1"/>
    </source>
</evidence>
<evidence type="ECO:0000313" key="4">
    <source>
        <dbReference type="Proteomes" id="UP000587477"/>
    </source>
</evidence>
<dbReference type="InterPro" id="IPR001296">
    <property type="entry name" value="Glyco_trans_1"/>
</dbReference>
<accession>A0A411ABK4</accession>
<dbReference type="GO" id="GO:0016757">
    <property type="term" value="F:glycosyltransferase activity"/>
    <property type="evidence" value="ECO:0007669"/>
    <property type="project" value="UniProtKB-KW"/>
</dbReference>
<proteinExistence type="predicted"/>
<dbReference type="SUPFAM" id="SSF53756">
    <property type="entry name" value="UDP-Glycosyltransferase/glycogen phosphorylase"/>
    <property type="match status" value="1"/>
</dbReference>
<feature type="domain" description="Glycosyl transferase family 1" evidence="2">
    <location>
        <begin position="161"/>
        <end position="315"/>
    </location>
</feature>
<evidence type="ECO:0000256" key="1">
    <source>
        <dbReference type="ARBA" id="ARBA00023136"/>
    </source>
</evidence>
<keyword evidence="3" id="KW-0808">Transferase</keyword>
<keyword evidence="1" id="KW-0472">Membrane</keyword>
<name>A0A411ABK4_BACVE</name>
<dbReference type="Gene3D" id="3.40.50.11190">
    <property type="match status" value="1"/>
</dbReference>
<reference evidence="4" key="1">
    <citation type="submission" date="2020-10" db="EMBL/GenBank/DDBJ databases">
        <title>Complete genome sequence of Bacillus velezensis NST6.</title>
        <authorList>
            <person name="Choi J."/>
        </authorList>
    </citation>
    <scope>NUCLEOTIDE SEQUENCE [LARGE SCALE GENOMIC DNA]</scope>
    <source>
        <strain evidence="4">NST6</strain>
    </source>
</reference>